<evidence type="ECO:0000313" key="3">
    <source>
        <dbReference type="EMBL" id="MBX01644.1"/>
    </source>
</evidence>
<dbReference type="EMBL" id="GGEC01021160">
    <property type="protein sequence ID" value="MBX01644.1"/>
    <property type="molecule type" value="Transcribed_RNA"/>
</dbReference>
<protein>
    <submittedName>
        <fullName evidence="3">Uncharacterized protein</fullName>
    </submittedName>
</protein>
<evidence type="ECO:0000256" key="2">
    <source>
        <dbReference type="SAM" id="SignalP"/>
    </source>
</evidence>
<feature type="transmembrane region" description="Helical" evidence="1">
    <location>
        <begin position="29"/>
        <end position="51"/>
    </location>
</feature>
<feature type="chain" id="PRO_5015160212" evidence="2">
    <location>
        <begin position="18"/>
        <end position="57"/>
    </location>
</feature>
<organism evidence="3">
    <name type="scientific">Rhizophora mucronata</name>
    <name type="common">Asiatic mangrove</name>
    <dbReference type="NCBI Taxonomy" id="61149"/>
    <lineage>
        <taxon>Eukaryota</taxon>
        <taxon>Viridiplantae</taxon>
        <taxon>Streptophyta</taxon>
        <taxon>Embryophyta</taxon>
        <taxon>Tracheophyta</taxon>
        <taxon>Spermatophyta</taxon>
        <taxon>Magnoliopsida</taxon>
        <taxon>eudicotyledons</taxon>
        <taxon>Gunneridae</taxon>
        <taxon>Pentapetalae</taxon>
        <taxon>rosids</taxon>
        <taxon>fabids</taxon>
        <taxon>Malpighiales</taxon>
        <taxon>Rhizophoraceae</taxon>
        <taxon>Rhizophora</taxon>
    </lineage>
</organism>
<accession>A0A2P2K7B0</accession>
<keyword evidence="1" id="KW-1133">Transmembrane helix</keyword>
<sequence length="57" mass="6462">MCPFTLILFCVFPSSVSFCKHSCIFHEIQRIFCSLFVLFLLCSLSIPVPLFSSTVVL</sequence>
<reference evidence="3" key="1">
    <citation type="submission" date="2018-02" db="EMBL/GenBank/DDBJ databases">
        <title>Rhizophora mucronata_Transcriptome.</title>
        <authorList>
            <person name="Meera S.P."/>
            <person name="Sreeshan A."/>
            <person name="Augustine A."/>
        </authorList>
    </citation>
    <scope>NUCLEOTIDE SEQUENCE</scope>
    <source>
        <tissue evidence="3">Leaf</tissue>
    </source>
</reference>
<keyword evidence="1" id="KW-0812">Transmembrane</keyword>
<name>A0A2P2K7B0_RHIMU</name>
<feature type="signal peptide" evidence="2">
    <location>
        <begin position="1"/>
        <end position="17"/>
    </location>
</feature>
<keyword evidence="1" id="KW-0472">Membrane</keyword>
<evidence type="ECO:0000256" key="1">
    <source>
        <dbReference type="SAM" id="Phobius"/>
    </source>
</evidence>
<keyword evidence="2" id="KW-0732">Signal</keyword>
<proteinExistence type="predicted"/>
<dbReference type="AlphaFoldDB" id="A0A2P2K7B0"/>